<feature type="region of interest" description="Disordered" evidence="1">
    <location>
        <begin position="346"/>
        <end position="446"/>
    </location>
</feature>
<dbReference type="Gene3D" id="3.40.30.10">
    <property type="entry name" value="Glutaredoxin"/>
    <property type="match status" value="1"/>
</dbReference>
<dbReference type="Proteomes" id="UP000494206">
    <property type="component" value="Unassembled WGS sequence"/>
</dbReference>
<dbReference type="InterPro" id="IPR036249">
    <property type="entry name" value="Thioredoxin-like_sf"/>
</dbReference>
<accession>A0A8S1F6G8</accession>
<protein>
    <recommendedName>
        <fullName evidence="4">Glutaredoxin domain-containing protein</fullName>
    </recommendedName>
</protein>
<evidence type="ECO:0000256" key="1">
    <source>
        <dbReference type="SAM" id="MobiDB-lite"/>
    </source>
</evidence>
<dbReference type="OrthoDB" id="418495at2759"/>
<evidence type="ECO:0000313" key="3">
    <source>
        <dbReference type="Proteomes" id="UP000494206"/>
    </source>
</evidence>
<dbReference type="AlphaFoldDB" id="A0A8S1F6G8"/>
<dbReference type="PROSITE" id="PS51354">
    <property type="entry name" value="GLUTAREDOXIN_2"/>
    <property type="match status" value="1"/>
</dbReference>
<proteinExistence type="predicted"/>
<keyword evidence="3" id="KW-1185">Reference proteome</keyword>
<sequence length="555" mass="61501">MYCIHLANVYSGVYPQQSAAAPAPAYGAQQYHSYASQPGVQYTPDSFYPNQAALVAASPQQQQQQQQTYASPQIDQANLAKYSQYLDILQKAYGIQLPGDLTAPQSAVTSAPTPTYANGDALYQQQMAAYQQQQLALQQQQQAYQQQLYQQQLEAQKSQSQYGMQPNPYAVEQTKQQSSYPGVQQPQQPSYPVQQPSYPVQQPQQPANPVQQPSYPVQQPQQPSYPVQQPQQPSYPVQQPQQPANPVQQPSYPVQQPQQPSYPVQQPQQPSYPVQQPQQPSYPVQQPQQPSYPVQQPQQPSNPVQQPTYPQQPQAPQTQYVMPPQQVKSNYQTAALQTTAARPHVYTYQGNGQQQGYQSSSYGNGVDEEVGGSVVSQPYAPTAAPRPQVVVPPRPVTKPAPPPTAKSQTTRPYTPPTPPQTRPSTTTAATKSTKPPKSTSGASLTQQIRKLPAVLYADSRHENTKKTETLLRDTYGLPLVTFYVDKNEKPAAIERQLQGLTAHKGLPYLFICGTFIGSETHIDNYHSNGQIPQLVEYVCGDERKKQKKTTKKTAS</sequence>
<comment type="caution">
    <text evidence="2">The sequence shown here is derived from an EMBL/GenBank/DDBJ whole genome shotgun (WGS) entry which is preliminary data.</text>
</comment>
<reference evidence="2 3" key="1">
    <citation type="submission" date="2020-04" db="EMBL/GenBank/DDBJ databases">
        <authorList>
            <person name="Laetsch R D."/>
            <person name="Stevens L."/>
            <person name="Kumar S."/>
            <person name="Blaxter L. M."/>
        </authorList>
    </citation>
    <scope>NUCLEOTIDE SEQUENCE [LARGE SCALE GENOMIC DNA]</scope>
</reference>
<gene>
    <name evidence="2" type="ORF">CBOVIS_LOCUS9220</name>
</gene>
<organism evidence="2 3">
    <name type="scientific">Caenorhabditis bovis</name>
    <dbReference type="NCBI Taxonomy" id="2654633"/>
    <lineage>
        <taxon>Eukaryota</taxon>
        <taxon>Metazoa</taxon>
        <taxon>Ecdysozoa</taxon>
        <taxon>Nematoda</taxon>
        <taxon>Chromadorea</taxon>
        <taxon>Rhabditida</taxon>
        <taxon>Rhabditina</taxon>
        <taxon>Rhabditomorpha</taxon>
        <taxon>Rhabditoidea</taxon>
        <taxon>Rhabditidae</taxon>
        <taxon>Peloderinae</taxon>
        <taxon>Caenorhabditis</taxon>
    </lineage>
</organism>
<evidence type="ECO:0000313" key="2">
    <source>
        <dbReference type="EMBL" id="CAB3407266.1"/>
    </source>
</evidence>
<dbReference type="SUPFAM" id="SSF52833">
    <property type="entry name" value="Thioredoxin-like"/>
    <property type="match status" value="1"/>
</dbReference>
<feature type="compositionally biased region" description="Low complexity" evidence="1">
    <location>
        <begin position="422"/>
        <end position="440"/>
    </location>
</feature>
<name>A0A8S1F6G8_9PELO</name>
<feature type="compositionally biased region" description="Low complexity" evidence="1">
    <location>
        <begin position="176"/>
        <end position="321"/>
    </location>
</feature>
<dbReference type="EMBL" id="CADEPM010000006">
    <property type="protein sequence ID" value="CAB3407266.1"/>
    <property type="molecule type" value="Genomic_DNA"/>
</dbReference>
<feature type="compositionally biased region" description="Low complexity" evidence="1">
    <location>
        <begin position="348"/>
        <end position="389"/>
    </location>
</feature>
<feature type="region of interest" description="Disordered" evidence="1">
    <location>
        <begin position="172"/>
        <end position="326"/>
    </location>
</feature>
<feature type="compositionally biased region" description="Pro residues" evidence="1">
    <location>
        <begin position="390"/>
        <end position="404"/>
    </location>
</feature>
<evidence type="ECO:0008006" key="4">
    <source>
        <dbReference type="Google" id="ProtNLM"/>
    </source>
</evidence>